<evidence type="ECO:0000313" key="2">
    <source>
        <dbReference type="EMBL" id="OFJ54166.1"/>
    </source>
</evidence>
<accession>A0A1E8Q6P6</accession>
<dbReference type="Gene3D" id="3.40.630.30">
    <property type="match status" value="1"/>
</dbReference>
<dbReference type="GO" id="GO:0016747">
    <property type="term" value="F:acyltransferase activity, transferring groups other than amino-acyl groups"/>
    <property type="evidence" value="ECO:0007669"/>
    <property type="project" value="InterPro"/>
</dbReference>
<dbReference type="PANTHER" id="PTHR43792:SF13">
    <property type="entry name" value="ACETYLTRANSFERASE"/>
    <property type="match status" value="1"/>
</dbReference>
<comment type="caution">
    <text evidence="2">The sequence shown here is derived from an EMBL/GenBank/DDBJ whole genome shotgun (WGS) entry which is preliminary data.</text>
</comment>
<dbReference type="InterPro" id="IPR000182">
    <property type="entry name" value="GNAT_dom"/>
</dbReference>
<dbReference type="SUPFAM" id="SSF55729">
    <property type="entry name" value="Acyl-CoA N-acyltransferases (Nat)"/>
    <property type="match status" value="1"/>
</dbReference>
<dbReference type="AlphaFoldDB" id="A0A1E8Q6P6"/>
<dbReference type="InterPro" id="IPR016181">
    <property type="entry name" value="Acyl_CoA_acyltransferase"/>
</dbReference>
<dbReference type="Pfam" id="PF13302">
    <property type="entry name" value="Acetyltransf_3"/>
    <property type="match status" value="1"/>
</dbReference>
<name>A0A1E8Q6P6_9MYCO</name>
<evidence type="ECO:0000313" key="3">
    <source>
        <dbReference type="Proteomes" id="UP000178953"/>
    </source>
</evidence>
<reference evidence="2 3" key="1">
    <citation type="submission" date="2016-09" db="EMBL/GenBank/DDBJ databases">
        <title>genome sequence of Mycobacterium sp. 739 SCH.</title>
        <authorList>
            <person name="Greninger A.L."/>
            <person name="Qin X."/>
            <person name="Jerome K."/>
            <person name="Vora S."/>
            <person name="Quinn K."/>
        </authorList>
    </citation>
    <scope>NUCLEOTIDE SEQUENCE [LARGE SCALE GENOMIC DNA]</scope>
    <source>
        <strain evidence="2 3">SCH</strain>
    </source>
</reference>
<keyword evidence="3" id="KW-1185">Reference proteome</keyword>
<dbReference type="OrthoDB" id="4543915at2"/>
<dbReference type="Proteomes" id="UP000178953">
    <property type="component" value="Unassembled WGS sequence"/>
</dbReference>
<organism evidence="2 3">
    <name type="scientific">Mycolicibacterium grossiae</name>
    <dbReference type="NCBI Taxonomy" id="1552759"/>
    <lineage>
        <taxon>Bacteria</taxon>
        <taxon>Bacillati</taxon>
        <taxon>Actinomycetota</taxon>
        <taxon>Actinomycetes</taxon>
        <taxon>Mycobacteriales</taxon>
        <taxon>Mycobacteriaceae</taxon>
        <taxon>Mycolicibacterium</taxon>
    </lineage>
</organism>
<gene>
    <name evidence="2" type="ORF">BEL07_08970</name>
</gene>
<dbReference type="RefSeq" id="WP_070352735.1">
    <property type="nucleotide sequence ID" value="NZ_CP043474.1"/>
</dbReference>
<protein>
    <submittedName>
        <fullName evidence="2">GNAT family N-acetyltransferase</fullName>
    </submittedName>
</protein>
<evidence type="ECO:0000259" key="1">
    <source>
        <dbReference type="PROSITE" id="PS51186"/>
    </source>
</evidence>
<dbReference type="EMBL" id="MCHX01000016">
    <property type="protein sequence ID" value="OFJ54166.1"/>
    <property type="molecule type" value="Genomic_DNA"/>
</dbReference>
<keyword evidence="2" id="KW-0808">Transferase</keyword>
<dbReference type="InterPro" id="IPR051531">
    <property type="entry name" value="N-acetyltransferase"/>
</dbReference>
<dbReference type="PROSITE" id="PS51186">
    <property type="entry name" value="GNAT"/>
    <property type="match status" value="1"/>
</dbReference>
<proteinExistence type="predicted"/>
<dbReference type="PANTHER" id="PTHR43792">
    <property type="entry name" value="GNAT FAMILY, PUTATIVE (AFU_ORTHOLOGUE AFUA_3G00765)-RELATED-RELATED"/>
    <property type="match status" value="1"/>
</dbReference>
<sequence>MSVVPATIGLLEAYQRDPAEFADLLGSALPGGWPEYPEGIEYTLDKLLERPDQADWWLHLFLDVTDQLVGSGGYVGPPDDGVVEIGYEIAPEFRNRGYATAAARALVAKALADPSVHTVLAHTLPAESASTAVLRKVGFQCTGEETDPREGTVWRWQWFDQQVS</sequence>
<feature type="domain" description="N-acetyltransferase" evidence="1">
    <location>
        <begin position="8"/>
        <end position="160"/>
    </location>
</feature>